<protein>
    <recommendedName>
        <fullName evidence="2">Fungal-type protein kinase domain-containing protein</fullName>
    </recommendedName>
</protein>
<dbReference type="PANTHER" id="PTHR38248">
    <property type="entry name" value="FUNK1 6"/>
    <property type="match status" value="1"/>
</dbReference>
<dbReference type="PANTHER" id="PTHR38248:SF2">
    <property type="entry name" value="FUNK1 11"/>
    <property type="match status" value="1"/>
</dbReference>
<dbReference type="AlphaFoldDB" id="A0A8I2YNW2"/>
<keyword evidence="4" id="KW-1185">Reference proteome</keyword>
<dbReference type="Proteomes" id="UP000683000">
    <property type="component" value="Unassembled WGS sequence"/>
</dbReference>
<feature type="region of interest" description="Disordered" evidence="1">
    <location>
        <begin position="669"/>
        <end position="697"/>
    </location>
</feature>
<reference evidence="3" key="1">
    <citation type="submission" date="2021-03" db="EMBL/GenBank/DDBJ databases">
        <title>Evolutionary innovations through gain and loss of genes in the ectomycorrhizal Boletales.</title>
        <authorList>
            <person name="Wu G."/>
            <person name="Miyauchi S."/>
            <person name="Morin E."/>
            <person name="Yang Z.-L."/>
            <person name="Xu J."/>
            <person name="Martin F.M."/>
        </authorList>
    </citation>
    <scope>NUCLEOTIDE SEQUENCE</scope>
    <source>
        <strain evidence="3">BR01</strain>
    </source>
</reference>
<evidence type="ECO:0000256" key="1">
    <source>
        <dbReference type="SAM" id="MobiDB-lite"/>
    </source>
</evidence>
<evidence type="ECO:0000313" key="4">
    <source>
        <dbReference type="Proteomes" id="UP000683000"/>
    </source>
</evidence>
<sequence>MDPMVKNDTALLNWNLDTVESQLLLETLFPEASLFGDKTPPHHLNHRILPFLTSCKSWFTMEFMEGEKEYRNGKKSKSKGGQTDSREQRMANFLNDLLRRAKKFGSIGDSDLRNMWTGAASTLAPTGAEVVRKPDLVLLPKSQIVKQKPIDWRDILAIGEMKNRGSSRNTELSYVEAAGKTSTIFYSQDGRHAVSSLRILGTTAMFTFIDKGGSISTVEANIHSEPTLFLHILLGLSFSPPCSLGFDPTIILRDDGCKEILVGWKSNESTQMKIIADSVIFASDALHTRGTTVWSGTLQPDNPIDAVNRVIVKDSWIDPLREYTEGATLKRLNTAKVQGVPRLVHEEQVKMKHPKFGIPVNASTHLLRAVLKQPNGNRPYQLRALTRLTTEPTGKSIMEISCLAELIIVFIDYILSHKDAFEKTGILHCDITLMNLFIVEQKLWAHRQLDFLEMLPVEKRQNFALKIQQLPHRGLLGDWGYSVLYQAEQLALDPAAVDILSHEAQQVPVMDIKLTPTKYIMLNSPDAALPRINIDPRTANWSWMAAQLVLADPGKPVSRTPMHDLESFFYVILGFCLLYDEPYKVRSDEELSQCYDILFSKSSPDLDKTTTIQSSIGWTTIILPFISQYFKPLVPLLHNLRENIIMPLSLVDAALDTLDDHHWIPHCAPDTNHTHDKTKEEEDKGEDEERTKRMDNRPSIFTSDGFLLFVLEMVQVSPESGLQVTTQMNINPRRLNDHGEWTPHERGLRISL</sequence>
<feature type="domain" description="Fungal-type protein kinase" evidence="2">
    <location>
        <begin position="133"/>
        <end position="442"/>
    </location>
</feature>
<dbReference type="InterPro" id="IPR040976">
    <property type="entry name" value="Pkinase_fungal"/>
</dbReference>
<name>A0A8I2YNW2_9AGAM</name>
<feature type="region of interest" description="Disordered" evidence="1">
    <location>
        <begin position="733"/>
        <end position="752"/>
    </location>
</feature>
<comment type="caution">
    <text evidence="3">The sequence shown here is derived from an EMBL/GenBank/DDBJ whole genome shotgun (WGS) entry which is preliminary data.</text>
</comment>
<dbReference type="Pfam" id="PF17667">
    <property type="entry name" value="Pkinase_fungal"/>
    <property type="match status" value="1"/>
</dbReference>
<feature type="compositionally biased region" description="Basic and acidic residues" evidence="1">
    <location>
        <begin position="734"/>
        <end position="752"/>
    </location>
</feature>
<evidence type="ECO:0000259" key="2">
    <source>
        <dbReference type="Pfam" id="PF17667"/>
    </source>
</evidence>
<accession>A0A8I2YNW2</accession>
<gene>
    <name evidence="3" type="ORF">JVT61DRAFT_2991</name>
</gene>
<evidence type="ECO:0000313" key="3">
    <source>
        <dbReference type="EMBL" id="KAG6375434.1"/>
    </source>
</evidence>
<dbReference type="EMBL" id="JAGFBS010000014">
    <property type="protein sequence ID" value="KAG6375434.1"/>
    <property type="molecule type" value="Genomic_DNA"/>
</dbReference>
<feature type="compositionally biased region" description="Basic and acidic residues" evidence="1">
    <location>
        <begin position="672"/>
        <end position="696"/>
    </location>
</feature>
<proteinExistence type="predicted"/>
<organism evidence="3 4">
    <name type="scientific">Boletus reticuloceps</name>
    <dbReference type="NCBI Taxonomy" id="495285"/>
    <lineage>
        <taxon>Eukaryota</taxon>
        <taxon>Fungi</taxon>
        <taxon>Dikarya</taxon>
        <taxon>Basidiomycota</taxon>
        <taxon>Agaricomycotina</taxon>
        <taxon>Agaricomycetes</taxon>
        <taxon>Agaricomycetidae</taxon>
        <taxon>Boletales</taxon>
        <taxon>Boletineae</taxon>
        <taxon>Boletaceae</taxon>
        <taxon>Boletoideae</taxon>
        <taxon>Boletus</taxon>
    </lineage>
</organism>
<dbReference type="OrthoDB" id="5584477at2759"/>